<evidence type="ECO:0000256" key="15">
    <source>
        <dbReference type="ARBA" id="ARBA00043691"/>
    </source>
</evidence>
<evidence type="ECO:0000256" key="22">
    <source>
        <dbReference type="ARBA" id="ARBA00043801"/>
    </source>
</evidence>
<comment type="catalytic activity">
    <reaction evidence="16">
        <text>1D-myo-inositol 1,2,3-trisphosphate + H2O = 1D-myo-inositol 2,3-bisphosphate + phosphate</text>
        <dbReference type="Rhea" id="RHEA:77127"/>
        <dbReference type="ChEBI" id="CHEBI:15377"/>
        <dbReference type="ChEBI" id="CHEBI:43474"/>
        <dbReference type="ChEBI" id="CHEBI:195536"/>
        <dbReference type="ChEBI" id="CHEBI:195538"/>
    </reaction>
    <physiologicalReaction direction="left-to-right" evidence="16">
        <dbReference type="Rhea" id="RHEA:77128"/>
    </physiologicalReaction>
</comment>
<dbReference type="PIRSF" id="PIRSF000894">
    <property type="entry name" value="Acid_phosphatase"/>
    <property type="match status" value="1"/>
</dbReference>
<dbReference type="CTD" id="394075"/>
<dbReference type="SUPFAM" id="SSF53254">
    <property type="entry name" value="Phosphoglycerate mutase-like"/>
    <property type="match status" value="1"/>
</dbReference>
<reference evidence="27 28" key="1">
    <citation type="submission" date="2019-04" db="EMBL/GenBank/DDBJ databases">
        <authorList>
            <consortium name="Wellcome Sanger Institute Data Sharing"/>
        </authorList>
    </citation>
    <scope>NUCLEOTIDE SEQUENCE [LARGE SCALE GENOMIC DNA]</scope>
</reference>
<comment type="catalytic activity">
    <reaction evidence="13">
        <text>1D-myo-inositol 1,2,4,5,6-pentakisphosphate + H2O = 1D-myo-inositol 1,2,5,6-tetrakisphosphate + phosphate</text>
        <dbReference type="Rhea" id="RHEA:77115"/>
        <dbReference type="ChEBI" id="CHEBI:15377"/>
        <dbReference type="ChEBI" id="CHEBI:43474"/>
        <dbReference type="ChEBI" id="CHEBI:57798"/>
        <dbReference type="ChEBI" id="CHEBI:195535"/>
        <dbReference type="EC" id="3.1.3.62"/>
    </reaction>
    <physiologicalReaction direction="left-to-right" evidence="13">
        <dbReference type="Rhea" id="RHEA:77116"/>
    </physiologicalReaction>
</comment>
<comment type="catalytic activity">
    <reaction evidence="12">
        <text>1D-myo-inositol 1,2,5,6-tetrakisphosphate + H2O = 1D-myo-inositol 1,2,6-trisphosphate + phosphate</text>
        <dbReference type="Rhea" id="RHEA:77119"/>
        <dbReference type="ChEBI" id="CHEBI:15377"/>
        <dbReference type="ChEBI" id="CHEBI:43474"/>
        <dbReference type="ChEBI" id="CHEBI:195535"/>
        <dbReference type="ChEBI" id="CHEBI:195537"/>
        <dbReference type="EC" id="3.1.3.62"/>
    </reaction>
    <physiologicalReaction direction="left-to-right" evidence="12">
        <dbReference type="Rhea" id="RHEA:77120"/>
    </physiologicalReaction>
</comment>
<sequence>MRDVLSKSFVLTALSFALARVYSYLAGDAPVTARRIPSIAAYFGTKGRYEEVNPHLIDNILAVNKLLLKPPSADCTAVHLTAIVRHGTRFPTKKNVKKMMELHKLIKAEASSPERWLEDIKNKWAMWYTEDMDGQIVDKGRDDHKHLAVRLANYFPSLLSEENLRNNRVKFITSSKHRCVESVIAFQQGLFTHHGIKDVDFSHEVKDDLMRFFDHCRRFVEDVENNRTALMEVDLFKSSAEMKRVQEKIADRLDVPYSRITTDSVEAAFFLCAYEFAIKSENSPWCELIDETDALVLEYKNDLKQYWKRGYGHDINRKSSCTLFHDIFRRLSEAVNELRTGHVTEVATVQVGHAETLLPLLTLMGFFKDETPLTSSNFPEQERRTFRTSHTVPYAANLVFVLYKCPEGPRLQLLLNEKPLALPNISDPVPLYDIVQEHYRDLLQGCNFQTECELKASTCSKCSEL</sequence>
<evidence type="ECO:0000256" key="26">
    <source>
        <dbReference type="SAM" id="SignalP"/>
    </source>
</evidence>
<dbReference type="GO" id="GO:0003993">
    <property type="term" value="F:acid phosphatase activity"/>
    <property type="evidence" value="ECO:0007669"/>
    <property type="project" value="TreeGrafter"/>
</dbReference>
<evidence type="ECO:0000256" key="12">
    <source>
        <dbReference type="ARBA" id="ARBA00043668"/>
    </source>
</evidence>
<comment type="catalytic activity">
    <reaction evidence="17">
        <text>1D-myo-inositol 1,2,3,6-tetrakisphosphate + H2O = 1D-myo-inositol 1,2,3-trisphosphate + phosphate</text>
        <dbReference type="Rhea" id="RHEA:77123"/>
        <dbReference type="ChEBI" id="CHEBI:15377"/>
        <dbReference type="ChEBI" id="CHEBI:43474"/>
        <dbReference type="ChEBI" id="CHEBI:195534"/>
        <dbReference type="ChEBI" id="CHEBI:195536"/>
    </reaction>
    <physiologicalReaction direction="left-to-right" evidence="17">
        <dbReference type="Rhea" id="RHEA:77124"/>
    </physiologicalReaction>
</comment>
<dbReference type="GO" id="GO:0034417">
    <property type="term" value="F:bisphosphoglycerate 3-phosphatase activity"/>
    <property type="evidence" value="ECO:0007669"/>
    <property type="project" value="UniProtKB-EC"/>
</dbReference>
<dbReference type="EC" id="3.1.3.80" evidence="3"/>
<dbReference type="GO" id="GO:0005886">
    <property type="term" value="C:plasma membrane"/>
    <property type="evidence" value="ECO:0007669"/>
    <property type="project" value="UniProtKB-SubCell"/>
</dbReference>
<dbReference type="InterPro" id="IPR016274">
    <property type="entry name" value="Histidine_acid_Pase_euk"/>
</dbReference>
<keyword evidence="25" id="KW-1015">Disulfide bond</keyword>
<dbReference type="PANTHER" id="PTHR20963:SF8">
    <property type="entry name" value="MULTIPLE INOSITOL POLYPHOSPHATE PHOSPHATASE 1"/>
    <property type="match status" value="1"/>
</dbReference>
<comment type="catalytic activity">
    <reaction evidence="24">
        <text>(2R)-2,3-bisphosphoglycerate + H2O = (2R)-2-phosphoglycerate + phosphate</text>
        <dbReference type="Rhea" id="RHEA:27381"/>
        <dbReference type="ChEBI" id="CHEBI:15377"/>
        <dbReference type="ChEBI" id="CHEBI:43474"/>
        <dbReference type="ChEBI" id="CHEBI:58248"/>
        <dbReference type="ChEBI" id="CHEBI:58289"/>
        <dbReference type="EC" id="3.1.3.80"/>
    </reaction>
    <physiologicalReaction direction="left-to-right" evidence="24">
        <dbReference type="Rhea" id="RHEA:27382"/>
    </physiologicalReaction>
</comment>
<gene>
    <name evidence="27" type="primary">MINPP1</name>
    <name evidence="27" type="synonym">minpp1b</name>
</gene>
<dbReference type="GO" id="GO:0052745">
    <property type="term" value="F:inositol phosphate phosphatase activity"/>
    <property type="evidence" value="ECO:0007669"/>
    <property type="project" value="TreeGrafter"/>
</dbReference>
<dbReference type="FunFam" id="3.40.50.1240:FF:000014">
    <property type="entry name" value="Multiple inositol polyphosphate phosphatase 1"/>
    <property type="match status" value="1"/>
</dbReference>
<dbReference type="InterPro" id="IPR029033">
    <property type="entry name" value="His_PPase_superfam"/>
</dbReference>
<dbReference type="Ensembl" id="ENSSFOT00015018736.2">
    <property type="protein sequence ID" value="ENSSFOP00015018524.2"/>
    <property type="gene ID" value="ENSSFOG00015011905.2"/>
</dbReference>
<evidence type="ECO:0000256" key="2">
    <source>
        <dbReference type="ARBA" id="ARBA00008422"/>
    </source>
</evidence>
<comment type="similarity">
    <text evidence="2">Belongs to the histidine acid phosphatase family. MINPP1 subfamily.</text>
</comment>
<dbReference type="AlphaFoldDB" id="A0A8C9V2P9"/>
<evidence type="ECO:0000256" key="10">
    <source>
        <dbReference type="ARBA" id="ARBA00023180"/>
    </source>
</evidence>
<keyword evidence="28" id="KW-1185">Reference proteome</keyword>
<evidence type="ECO:0000256" key="20">
    <source>
        <dbReference type="ARBA" id="ARBA00043757"/>
    </source>
</evidence>
<evidence type="ECO:0000256" key="9">
    <source>
        <dbReference type="ARBA" id="ARBA00023136"/>
    </source>
</evidence>
<organism evidence="27 28">
    <name type="scientific">Scleropages formosus</name>
    <name type="common">Asian bonytongue</name>
    <name type="synonym">Osteoglossum formosum</name>
    <dbReference type="NCBI Taxonomy" id="113540"/>
    <lineage>
        <taxon>Eukaryota</taxon>
        <taxon>Metazoa</taxon>
        <taxon>Chordata</taxon>
        <taxon>Craniata</taxon>
        <taxon>Vertebrata</taxon>
        <taxon>Euteleostomi</taxon>
        <taxon>Actinopterygii</taxon>
        <taxon>Neopterygii</taxon>
        <taxon>Teleostei</taxon>
        <taxon>Osteoglossocephala</taxon>
        <taxon>Osteoglossomorpha</taxon>
        <taxon>Osteoglossiformes</taxon>
        <taxon>Osteoglossidae</taxon>
        <taxon>Scleropages</taxon>
    </lineage>
</organism>
<evidence type="ECO:0000256" key="25">
    <source>
        <dbReference type="PIRSR" id="PIRSR000894-2"/>
    </source>
</evidence>
<dbReference type="Pfam" id="PF00328">
    <property type="entry name" value="His_Phos_2"/>
    <property type="match status" value="1"/>
</dbReference>
<evidence type="ECO:0000256" key="19">
    <source>
        <dbReference type="ARBA" id="ARBA00043747"/>
    </source>
</evidence>
<evidence type="ECO:0000313" key="27">
    <source>
        <dbReference type="Ensembl" id="ENSSFOP00015018524.2"/>
    </source>
</evidence>
<evidence type="ECO:0000256" key="4">
    <source>
        <dbReference type="ARBA" id="ARBA00013040"/>
    </source>
</evidence>
<evidence type="ECO:0000256" key="11">
    <source>
        <dbReference type="ARBA" id="ARBA00031642"/>
    </source>
</evidence>
<comment type="catalytic activity">
    <reaction evidence="15">
        <text>1D-myo-inositol hexakisphosphate + H2O = 1D-myo-inositol 1,2,4,5,6-pentakisphosphate + phosphate</text>
        <dbReference type="Rhea" id="RHEA:16989"/>
        <dbReference type="ChEBI" id="CHEBI:15377"/>
        <dbReference type="ChEBI" id="CHEBI:43474"/>
        <dbReference type="ChEBI" id="CHEBI:57798"/>
        <dbReference type="ChEBI" id="CHEBI:58130"/>
        <dbReference type="EC" id="3.1.3.62"/>
    </reaction>
    <physiologicalReaction direction="left-to-right" evidence="15">
        <dbReference type="Rhea" id="RHEA:16990"/>
    </physiologicalReaction>
</comment>
<evidence type="ECO:0000256" key="5">
    <source>
        <dbReference type="ARBA" id="ARBA00018097"/>
    </source>
</evidence>
<dbReference type="PANTHER" id="PTHR20963">
    <property type="entry name" value="MULTIPLE INOSITOL POLYPHOSPHATE PHOSPHATASE-RELATED"/>
    <property type="match status" value="1"/>
</dbReference>
<accession>A0A8C9V2P9</accession>
<comment type="catalytic activity">
    <reaction evidence="23">
        <text>1D-myo-inositol 1,4,5,6-tetrakisphosphate + H2O = 1D-myo-inositol 1,4,5-trisphosphate + phosphate</text>
        <dbReference type="Rhea" id="RHEA:77147"/>
        <dbReference type="ChEBI" id="CHEBI:15377"/>
        <dbReference type="ChEBI" id="CHEBI:43474"/>
        <dbReference type="ChEBI" id="CHEBI:57627"/>
        <dbReference type="ChEBI" id="CHEBI:203600"/>
    </reaction>
    <physiologicalReaction direction="left-to-right" evidence="23">
        <dbReference type="Rhea" id="RHEA:77148"/>
    </physiologicalReaction>
</comment>
<evidence type="ECO:0000256" key="13">
    <source>
        <dbReference type="ARBA" id="ARBA00043671"/>
    </source>
</evidence>
<feature type="disulfide bond" evidence="25">
    <location>
        <begin position="75"/>
        <end position="405"/>
    </location>
</feature>
<comment type="subcellular location">
    <subcellularLocation>
        <location evidence="1">Cell membrane</location>
    </subcellularLocation>
</comment>
<keyword evidence="10" id="KW-0325">Glycoprotein</keyword>
<evidence type="ECO:0000256" key="7">
    <source>
        <dbReference type="ARBA" id="ARBA00022729"/>
    </source>
</evidence>
<keyword evidence="6" id="KW-1003">Cell membrane</keyword>
<evidence type="ECO:0000256" key="18">
    <source>
        <dbReference type="ARBA" id="ARBA00043746"/>
    </source>
</evidence>
<evidence type="ECO:0000256" key="3">
    <source>
        <dbReference type="ARBA" id="ARBA00012976"/>
    </source>
</evidence>
<protein>
    <recommendedName>
        <fullName evidence="5">Multiple inositol polyphosphate phosphatase 1</fullName>
        <ecNumber evidence="4">3.1.3.62</ecNumber>
        <ecNumber evidence="3">3.1.3.80</ecNumber>
    </recommendedName>
    <alternativeName>
        <fullName evidence="11">2,3-bisphosphoglycerate 3-phosphatase</fullName>
    </alternativeName>
</protein>
<evidence type="ECO:0000256" key="17">
    <source>
        <dbReference type="ARBA" id="ARBA00043739"/>
    </source>
</evidence>
<keyword evidence="7 26" id="KW-0732">Signal</keyword>
<evidence type="ECO:0000256" key="24">
    <source>
        <dbReference type="ARBA" id="ARBA00043832"/>
    </source>
</evidence>
<evidence type="ECO:0000256" key="23">
    <source>
        <dbReference type="ARBA" id="ARBA00043829"/>
    </source>
</evidence>
<dbReference type="KEGG" id="sfm:108939677"/>
<evidence type="ECO:0000256" key="8">
    <source>
        <dbReference type="ARBA" id="ARBA00022801"/>
    </source>
</evidence>
<comment type="catalytic activity">
    <reaction evidence="18">
        <text>1D-myo-inositol hexakisphosphate + H2O = 1D-myo-inositol 1,2,3,5,6-pentakisphosphate + phosphate</text>
        <dbReference type="Rhea" id="RHEA:20960"/>
        <dbReference type="ChEBI" id="CHEBI:15377"/>
        <dbReference type="ChEBI" id="CHEBI:43474"/>
        <dbReference type="ChEBI" id="CHEBI:58130"/>
        <dbReference type="ChEBI" id="CHEBI:58747"/>
    </reaction>
    <physiologicalReaction direction="left-to-right" evidence="18">
        <dbReference type="Rhea" id="RHEA:20961"/>
    </physiologicalReaction>
</comment>
<comment type="catalytic activity">
    <reaction evidence="22">
        <text>1D-myo-inositol 2,3-bisphosphate + H2O = 1D-myo-inositol 2-phosphate + phosphate</text>
        <dbReference type="Rhea" id="RHEA:77139"/>
        <dbReference type="ChEBI" id="CHEBI:15377"/>
        <dbReference type="ChEBI" id="CHEBI:43474"/>
        <dbReference type="ChEBI" id="CHEBI:84142"/>
        <dbReference type="ChEBI" id="CHEBI:195538"/>
    </reaction>
    <physiologicalReaction direction="left-to-right" evidence="22">
        <dbReference type="Rhea" id="RHEA:77140"/>
    </physiologicalReaction>
</comment>
<feature type="disulfide bond" evidence="25">
    <location>
        <begin position="272"/>
        <end position="286"/>
    </location>
</feature>
<keyword evidence="9" id="KW-0472">Membrane</keyword>
<dbReference type="EC" id="3.1.3.62" evidence="4"/>
<evidence type="ECO:0000313" key="28">
    <source>
        <dbReference type="Proteomes" id="UP000694397"/>
    </source>
</evidence>
<dbReference type="CDD" id="cd07061">
    <property type="entry name" value="HP_HAP_like"/>
    <property type="match status" value="1"/>
</dbReference>
<evidence type="ECO:0000256" key="6">
    <source>
        <dbReference type="ARBA" id="ARBA00022475"/>
    </source>
</evidence>
<comment type="catalytic activity">
    <reaction evidence="19">
        <text>1D-myo-inositol 1,2,6-trisphosphate + H2O = 1D-myo-inositol 1,2-bisphosphate + phosphate</text>
        <dbReference type="Rhea" id="RHEA:77131"/>
        <dbReference type="ChEBI" id="CHEBI:15377"/>
        <dbReference type="ChEBI" id="CHEBI:43474"/>
        <dbReference type="ChEBI" id="CHEBI:195537"/>
        <dbReference type="ChEBI" id="CHEBI:195539"/>
        <dbReference type="EC" id="3.1.3.62"/>
    </reaction>
    <physiologicalReaction direction="left-to-right" evidence="19">
        <dbReference type="Rhea" id="RHEA:77132"/>
    </physiologicalReaction>
</comment>
<dbReference type="OrthoDB" id="6509975at2759"/>
<dbReference type="Proteomes" id="UP000694397">
    <property type="component" value="Chromosome 24"/>
</dbReference>
<dbReference type="GeneTree" id="ENSGT00390000018409"/>
<reference evidence="27" key="3">
    <citation type="submission" date="2025-09" db="UniProtKB">
        <authorList>
            <consortium name="Ensembl"/>
        </authorList>
    </citation>
    <scope>IDENTIFICATION</scope>
</reference>
<evidence type="ECO:0000256" key="16">
    <source>
        <dbReference type="ARBA" id="ARBA00043733"/>
    </source>
</evidence>
<reference evidence="27" key="2">
    <citation type="submission" date="2025-08" db="UniProtKB">
        <authorList>
            <consortium name="Ensembl"/>
        </authorList>
    </citation>
    <scope>IDENTIFICATION</scope>
</reference>
<evidence type="ECO:0000256" key="14">
    <source>
        <dbReference type="ARBA" id="ARBA00043674"/>
    </source>
</evidence>
<feature type="chain" id="PRO_5034126812" description="Multiple inositol polyphosphate phosphatase 1" evidence="26">
    <location>
        <begin position="20"/>
        <end position="465"/>
    </location>
</feature>
<evidence type="ECO:0000256" key="21">
    <source>
        <dbReference type="ARBA" id="ARBA00043762"/>
    </source>
</evidence>
<evidence type="ECO:0000256" key="1">
    <source>
        <dbReference type="ARBA" id="ARBA00004236"/>
    </source>
</evidence>
<feature type="signal peptide" evidence="26">
    <location>
        <begin position="1"/>
        <end position="19"/>
    </location>
</feature>
<dbReference type="Gene3D" id="3.40.50.1240">
    <property type="entry name" value="Phosphoglycerate mutase-like"/>
    <property type="match status" value="1"/>
</dbReference>
<comment type="catalytic activity">
    <reaction evidence="20">
        <text>1D-myo-inositol 1,2,3,5,6-pentakisphosphate + H2O = 1D-myo-inositol 1,2,3,6-tetrakisphosphate + phosphate</text>
        <dbReference type="Rhea" id="RHEA:77111"/>
        <dbReference type="ChEBI" id="CHEBI:15377"/>
        <dbReference type="ChEBI" id="CHEBI:43474"/>
        <dbReference type="ChEBI" id="CHEBI:58747"/>
        <dbReference type="ChEBI" id="CHEBI:195534"/>
    </reaction>
    <physiologicalReaction direction="left-to-right" evidence="20">
        <dbReference type="Rhea" id="RHEA:77112"/>
    </physiologicalReaction>
</comment>
<comment type="catalytic activity">
    <reaction evidence="14">
        <text>1D-myo-inositol 1,2-bisphosphate + H2O = 1D-myo-inositol 2-phosphate + phosphate</text>
        <dbReference type="Rhea" id="RHEA:77135"/>
        <dbReference type="ChEBI" id="CHEBI:15377"/>
        <dbReference type="ChEBI" id="CHEBI:43474"/>
        <dbReference type="ChEBI" id="CHEBI:84142"/>
        <dbReference type="ChEBI" id="CHEBI:195539"/>
        <dbReference type="EC" id="3.1.3.62"/>
    </reaction>
    <physiologicalReaction direction="left-to-right" evidence="14">
        <dbReference type="Rhea" id="RHEA:77136"/>
    </physiologicalReaction>
</comment>
<proteinExistence type="inferred from homology"/>
<name>A0A8C9V2P9_SCLFO</name>
<dbReference type="GeneID" id="108939677"/>
<comment type="catalytic activity">
    <reaction evidence="21">
        <text>1D-myo-inositol 1,3,4,5,6-pentakisphosphate + H2O = 1D-myo-inositol 1,4,5,6-tetrakisphosphate + phosphate</text>
        <dbReference type="Rhea" id="RHEA:77143"/>
        <dbReference type="ChEBI" id="CHEBI:15377"/>
        <dbReference type="ChEBI" id="CHEBI:43474"/>
        <dbReference type="ChEBI" id="CHEBI:57627"/>
        <dbReference type="ChEBI" id="CHEBI:57733"/>
    </reaction>
    <physiologicalReaction direction="left-to-right" evidence="21">
        <dbReference type="Rhea" id="RHEA:77144"/>
    </physiologicalReaction>
</comment>
<dbReference type="InterPro" id="IPR000560">
    <property type="entry name" value="His_Pase_clade-2"/>
</dbReference>
<keyword evidence="8" id="KW-0378">Hydrolase</keyword>